<feature type="transmembrane region" description="Helical" evidence="3">
    <location>
        <begin position="29"/>
        <end position="50"/>
    </location>
</feature>
<reference evidence="5" key="2">
    <citation type="submission" date="2022-06" db="UniProtKB">
        <authorList>
            <consortium name="EnsemblMetazoa"/>
        </authorList>
    </citation>
    <scope>IDENTIFICATION</scope>
    <source>
        <strain evidence="5">DF5081</strain>
    </source>
</reference>
<evidence type="ECO:0000256" key="3">
    <source>
        <dbReference type="SAM" id="Phobius"/>
    </source>
</evidence>
<evidence type="ECO:0000256" key="1">
    <source>
        <dbReference type="ARBA" id="ARBA00004141"/>
    </source>
</evidence>
<keyword evidence="3" id="KW-0812">Transmembrane</keyword>
<dbReference type="PROSITE" id="PS50850">
    <property type="entry name" value="MFS"/>
    <property type="match status" value="1"/>
</dbReference>
<dbReference type="InterPro" id="IPR036259">
    <property type="entry name" value="MFS_trans_sf"/>
</dbReference>
<keyword evidence="3" id="KW-1133">Transmembrane helix</keyword>
<feature type="domain" description="Major facilitator superfamily (MFS) profile" evidence="4">
    <location>
        <begin position="1"/>
        <end position="54"/>
    </location>
</feature>
<dbReference type="InterPro" id="IPR020846">
    <property type="entry name" value="MFS_dom"/>
</dbReference>
<keyword evidence="3" id="KW-0472">Membrane</keyword>
<dbReference type="Gene3D" id="1.20.1250.20">
    <property type="entry name" value="MFS general substrate transporter like domains"/>
    <property type="match status" value="1"/>
</dbReference>
<feature type="region of interest" description="Disordered" evidence="2">
    <location>
        <begin position="59"/>
        <end position="85"/>
    </location>
</feature>
<proteinExistence type="predicted"/>
<dbReference type="Proteomes" id="UP000005237">
    <property type="component" value="Unassembled WGS sequence"/>
</dbReference>
<accession>A0A8R1ERI9</accession>
<dbReference type="EnsemblMetazoa" id="CJA41972.1">
    <property type="protein sequence ID" value="CJA41972.1"/>
    <property type="gene ID" value="WBGene00217820"/>
</dbReference>
<name>A0A8R1ERI9_CAEJA</name>
<evidence type="ECO:0000313" key="6">
    <source>
        <dbReference type="Proteomes" id="UP000005237"/>
    </source>
</evidence>
<dbReference type="GO" id="GO:0016020">
    <property type="term" value="C:membrane"/>
    <property type="evidence" value="ECO:0007669"/>
    <property type="project" value="UniProtKB-SubCell"/>
</dbReference>
<evidence type="ECO:0000259" key="4">
    <source>
        <dbReference type="PROSITE" id="PS50850"/>
    </source>
</evidence>
<feature type="compositionally biased region" description="Basic and acidic residues" evidence="2">
    <location>
        <begin position="72"/>
        <end position="85"/>
    </location>
</feature>
<dbReference type="SUPFAM" id="SSF103473">
    <property type="entry name" value="MFS general substrate transporter"/>
    <property type="match status" value="1"/>
</dbReference>
<dbReference type="AlphaFoldDB" id="A0A8R1ERI9"/>
<reference evidence="6" key="1">
    <citation type="submission" date="2010-08" db="EMBL/GenBank/DDBJ databases">
        <authorList>
            <consortium name="Caenorhabditis japonica Sequencing Consortium"/>
            <person name="Wilson R.K."/>
        </authorList>
    </citation>
    <scope>NUCLEOTIDE SEQUENCE [LARGE SCALE GENOMIC DNA]</scope>
    <source>
        <strain evidence="6">DF5081</strain>
    </source>
</reference>
<protein>
    <submittedName>
        <fullName evidence="5">MFS domain-containing protein</fullName>
    </submittedName>
</protein>
<organism evidence="5 6">
    <name type="scientific">Caenorhabditis japonica</name>
    <dbReference type="NCBI Taxonomy" id="281687"/>
    <lineage>
        <taxon>Eukaryota</taxon>
        <taxon>Metazoa</taxon>
        <taxon>Ecdysozoa</taxon>
        <taxon>Nematoda</taxon>
        <taxon>Chromadorea</taxon>
        <taxon>Rhabditida</taxon>
        <taxon>Rhabditina</taxon>
        <taxon>Rhabditomorpha</taxon>
        <taxon>Rhabditoidea</taxon>
        <taxon>Rhabditidae</taxon>
        <taxon>Peloderinae</taxon>
        <taxon>Caenorhabditis</taxon>
    </lineage>
</organism>
<comment type="subcellular location">
    <subcellularLocation>
        <location evidence="1">Membrane</location>
        <topology evidence="1">Multi-pass membrane protein</topology>
    </subcellularLocation>
</comment>
<evidence type="ECO:0000256" key="2">
    <source>
        <dbReference type="SAM" id="MobiDB-lite"/>
    </source>
</evidence>
<dbReference type="GO" id="GO:0022857">
    <property type="term" value="F:transmembrane transporter activity"/>
    <property type="evidence" value="ECO:0007669"/>
    <property type="project" value="InterPro"/>
</dbReference>
<sequence>MGFCSTIARVGAIAASYISMWIAEQFGKVFMIIPFGILAVSAAVMTLIFLPETMGKPLPEGIEEIEGTSGPHEMEPLSKSTEETA</sequence>
<keyword evidence="6" id="KW-1185">Reference proteome</keyword>
<evidence type="ECO:0000313" key="5">
    <source>
        <dbReference type="EnsemblMetazoa" id="CJA41972.1"/>
    </source>
</evidence>